<protein>
    <recommendedName>
        <fullName evidence="3">Lipoprotein</fullName>
    </recommendedName>
</protein>
<dbReference type="KEGG" id="fcr:HYN56_13460"/>
<proteinExistence type="predicted"/>
<dbReference type="AlphaFoldDB" id="A0A2S1YMA3"/>
<dbReference type="OrthoDB" id="656959at2"/>
<dbReference type="EMBL" id="CP029255">
    <property type="protein sequence ID" value="AWK05183.1"/>
    <property type="molecule type" value="Genomic_DNA"/>
</dbReference>
<dbReference type="RefSeq" id="WP_109192649.1">
    <property type="nucleotide sequence ID" value="NZ_CP029255.1"/>
</dbReference>
<evidence type="ECO:0000313" key="1">
    <source>
        <dbReference type="EMBL" id="AWK05183.1"/>
    </source>
</evidence>
<sequence length="187" mass="22148">MKRILLLLIILGMISCKKENTDSSIVIEKTVVSKSKSEIAKIRDFPLKDLSKVEILSYEDRMRWDRKITKKDNKYSKDLVVDYKLNFDSTKVKERVVLNSILKTELLELMSQDSCKLENLPRDCYMPRHMILFRDQKNRIIGYKELCLSCKGFRESKNLENYNGFCFSQMEELFIKAGIKYLDEDYE</sequence>
<reference evidence="1 2" key="1">
    <citation type="submission" date="2018-05" db="EMBL/GenBank/DDBJ databases">
        <title>Genome sequencing of Flavobacterium sp. HYN0056.</title>
        <authorList>
            <person name="Yi H."/>
            <person name="Baek C."/>
        </authorList>
    </citation>
    <scope>NUCLEOTIDE SEQUENCE [LARGE SCALE GENOMIC DNA]</scope>
    <source>
        <strain evidence="1 2">HYN0056</strain>
    </source>
</reference>
<organism evidence="1 2">
    <name type="scientific">Flavobacterium crocinum</name>
    <dbReference type="NCBI Taxonomy" id="2183896"/>
    <lineage>
        <taxon>Bacteria</taxon>
        <taxon>Pseudomonadati</taxon>
        <taxon>Bacteroidota</taxon>
        <taxon>Flavobacteriia</taxon>
        <taxon>Flavobacteriales</taxon>
        <taxon>Flavobacteriaceae</taxon>
        <taxon>Flavobacterium</taxon>
    </lineage>
</organism>
<gene>
    <name evidence="1" type="ORF">HYN56_13460</name>
</gene>
<keyword evidence="2" id="KW-1185">Reference proteome</keyword>
<evidence type="ECO:0000313" key="2">
    <source>
        <dbReference type="Proteomes" id="UP000245250"/>
    </source>
</evidence>
<dbReference type="PROSITE" id="PS51257">
    <property type="entry name" value="PROKAR_LIPOPROTEIN"/>
    <property type="match status" value="1"/>
</dbReference>
<dbReference type="Proteomes" id="UP000245250">
    <property type="component" value="Chromosome"/>
</dbReference>
<evidence type="ECO:0008006" key="3">
    <source>
        <dbReference type="Google" id="ProtNLM"/>
    </source>
</evidence>
<name>A0A2S1YMA3_9FLAO</name>
<accession>A0A2S1YMA3</accession>